<keyword evidence="6" id="KW-1185">Reference proteome</keyword>
<feature type="domain" description="GH16" evidence="4">
    <location>
        <begin position="371"/>
        <end position="625"/>
    </location>
</feature>
<comment type="similarity">
    <text evidence="1">Belongs to the glycosyl hydrolase 16 family.</text>
</comment>
<dbReference type="PANTHER" id="PTHR10963:SF55">
    <property type="entry name" value="GLYCOSIDE HYDROLASE FAMILY 16 PROTEIN"/>
    <property type="match status" value="1"/>
</dbReference>
<dbReference type="GO" id="GO:0005975">
    <property type="term" value="P:carbohydrate metabolic process"/>
    <property type="evidence" value="ECO:0007669"/>
    <property type="project" value="InterPro"/>
</dbReference>
<dbReference type="PROSITE" id="PS51762">
    <property type="entry name" value="GH16_2"/>
    <property type="match status" value="1"/>
</dbReference>
<dbReference type="STRING" id="690879.TSACC_23100"/>
<evidence type="ECO:0000313" key="6">
    <source>
        <dbReference type="Proteomes" id="UP000076023"/>
    </source>
</evidence>
<accession>A0A146GDT7</accession>
<evidence type="ECO:0000259" key="4">
    <source>
        <dbReference type="PROSITE" id="PS51762"/>
    </source>
</evidence>
<reference evidence="6" key="1">
    <citation type="journal article" date="2017" name="Genome Announc.">
        <title>Draft Genome Sequence of Terrimicrobium sacchariphilum NM-5T, a Facultative Anaerobic Soil Bacterium of the Class Spartobacteria.</title>
        <authorList>
            <person name="Qiu Y.L."/>
            <person name="Tourlousse D.M."/>
            <person name="Matsuura N."/>
            <person name="Ohashi A."/>
            <person name="Sekiguchi Y."/>
        </authorList>
    </citation>
    <scope>NUCLEOTIDE SEQUENCE [LARGE SCALE GENOMIC DNA]</scope>
    <source>
        <strain evidence="6">NM-5</strain>
    </source>
</reference>
<keyword evidence="3" id="KW-0732">Signal</keyword>
<gene>
    <name evidence="5" type="ORF">TSACC_23100</name>
</gene>
<dbReference type="RefSeq" id="WP_075080281.1">
    <property type="nucleotide sequence ID" value="NZ_BDCO01000002.1"/>
</dbReference>
<dbReference type="PANTHER" id="PTHR10963">
    <property type="entry name" value="GLYCOSYL HYDROLASE-RELATED"/>
    <property type="match status" value="1"/>
</dbReference>
<evidence type="ECO:0000313" key="5">
    <source>
        <dbReference type="EMBL" id="GAT34668.1"/>
    </source>
</evidence>
<dbReference type="Gene3D" id="2.60.120.430">
    <property type="entry name" value="Galactose-binding lectin"/>
    <property type="match status" value="1"/>
</dbReference>
<protein>
    <submittedName>
        <fullName evidence="5">Glycosyl hydrolases family 16</fullName>
    </submittedName>
</protein>
<dbReference type="SUPFAM" id="SSF49899">
    <property type="entry name" value="Concanavalin A-like lectins/glucanases"/>
    <property type="match status" value="1"/>
</dbReference>
<sequence length="659" mass="71652">MKRSMLIACCLAAAFSTPLPAADEPAAGPTKSLLLPEGQTDVDMERFAPSSSQVTMSPDGKGALMTIAVGNEQYPGVHFKPEDAWDLSAFGWVEATFTNLGTKPSMCALRIDGQSAGGEWGSNTESVTVKPGETANAKVYFGYAYGGKPATKLNQSAISKVVVFCNKSSEEQKIRIDSIVAGGKTGDAPPVKPENVRVKPVNGVIYDKSVTLKESQTEGKEGAVVAPSTDGIAIEFPAGTAAKWALLKPEIGRWTLVDAYGVEVKFVNTGDQPVRLRVKASSNGGATDVIESEVVAPGASGVVEVPFEPAVPWLGIKDSTKTSWNGVKGTGTGFTSDSVGSIVFSVDGSDKKQSVTIKSVVAGQLSQRPIPDWVGKRPPVEGDWVMTFDENFDKGIDYRTWNVYTENYWDKRSHFSKDNVIVEDGVAKLRYEKKTGFHNDDPSGKKTDYATGFLDTYGKWVQRYGYFEARMKLTKGPGMWPAFWLMPDRGLAAGPQWKRADTGNSGMEFDIMEHLGRWGRYRFNIALHWDGYGKGHQQTGSQTIYYQPDKDGYVTSGLLWLPGLAVFYANGREVLRWETPRISNVPSDIMFTNVTGGWDNNGIDDSMMPDDFIIDYVRAWQRKDLASDLDGYKLPQGVEPGPAAPTASPAASPVPAKTE</sequence>
<dbReference type="CDD" id="cd00413">
    <property type="entry name" value="Glyco_hydrolase_16"/>
    <property type="match status" value="1"/>
</dbReference>
<dbReference type="InParanoid" id="A0A146GDT7"/>
<feature type="compositionally biased region" description="Low complexity" evidence="2">
    <location>
        <begin position="640"/>
        <end position="659"/>
    </location>
</feature>
<organism evidence="5 6">
    <name type="scientific">Terrimicrobium sacchariphilum</name>
    <dbReference type="NCBI Taxonomy" id="690879"/>
    <lineage>
        <taxon>Bacteria</taxon>
        <taxon>Pseudomonadati</taxon>
        <taxon>Verrucomicrobiota</taxon>
        <taxon>Terrimicrobiia</taxon>
        <taxon>Terrimicrobiales</taxon>
        <taxon>Terrimicrobiaceae</taxon>
        <taxon>Terrimicrobium</taxon>
    </lineage>
</organism>
<dbReference type="InterPro" id="IPR000757">
    <property type="entry name" value="Beta-glucanase-like"/>
</dbReference>
<feature type="signal peptide" evidence="3">
    <location>
        <begin position="1"/>
        <end position="21"/>
    </location>
</feature>
<dbReference type="Gene3D" id="2.60.120.200">
    <property type="match status" value="1"/>
</dbReference>
<dbReference type="AlphaFoldDB" id="A0A146GDT7"/>
<dbReference type="OrthoDB" id="9809583at2"/>
<dbReference type="InterPro" id="IPR050546">
    <property type="entry name" value="Glycosyl_Hydrlase_16"/>
</dbReference>
<evidence type="ECO:0000256" key="3">
    <source>
        <dbReference type="SAM" id="SignalP"/>
    </source>
</evidence>
<name>A0A146GDT7_TERSA</name>
<dbReference type="EMBL" id="BDCO01000002">
    <property type="protein sequence ID" value="GAT34668.1"/>
    <property type="molecule type" value="Genomic_DNA"/>
</dbReference>
<comment type="caution">
    <text evidence="5">The sequence shown here is derived from an EMBL/GenBank/DDBJ whole genome shotgun (WGS) entry which is preliminary data.</text>
</comment>
<proteinExistence type="inferred from homology"/>
<evidence type="ECO:0000256" key="2">
    <source>
        <dbReference type="SAM" id="MobiDB-lite"/>
    </source>
</evidence>
<dbReference type="Proteomes" id="UP000076023">
    <property type="component" value="Unassembled WGS sequence"/>
</dbReference>
<dbReference type="Pfam" id="PF00722">
    <property type="entry name" value="Glyco_hydro_16"/>
    <property type="match status" value="1"/>
</dbReference>
<evidence type="ECO:0000256" key="1">
    <source>
        <dbReference type="ARBA" id="ARBA00006865"/>
    </source>
</evidence>
<feature type="region of interest" description="Disordered" evidence="2">
    <location>
        <begin position="631"/>
        <end position="659"/>
    </location>
</feature>
<keyword evidence="5" id="KW-0378">Hydrolase</keyword>
<dbReference type="InterPro" id="IPR013320">
    <property type="entry name" value="ConA-like_dom_sf"/>
</dbReference>
<feature type="chain" id="PRO_5007524985" evidence="3">
    <location>
        <begin position="22"/>
        <end position="659"/>
    </location>
</feature>
<dbReference type="GO" id="GO:0004553">
    <property type="term" value="F:hydrolase activity, hydrolyzing O-glycosyl compounds"/>
    <property type="evidence" value="ECO:0007669"/>
    <property type="project" value="InterPro"/>
</dbReference>